<dbReference type="EMBL" id="CM040460">
    <property type="protein sequence ID" value="MCI4380062.1"/>
    <property type="molecule type" value="Genomic_DNA"/>
</dbReference>
<feature type="non-terminal residue" evidence="1">
    <location>
        <position position="1"/>
    </location>
</feature>
<accession>A0ACC5WLY3</accession>
<sequence length="77" mass="8953">ATVRLSFRFVDRSSTKEHPYTEQCLDSDAPVKTRKRHLLRKGRARQVFFQSICLFYSVQNEGDCSFASRTVWKLVPG</sequence>
<organism evidence="1 2">
    <name type="scientific">Pangasianodon gigas</name>
    <name type="common">Mekong giant catfish</name>
    <name type="synonym">Pangasius gigas</name>
    <dbReference type="NCBI Taxonomy" id="30993"/>
    <lineage>
        <taxon>Eukaryota</taxon>
        <taxon>Metazoa</taxon>
        <taxon>Chordata</taxon>
        <taxon>Craniata</taxon>
        <taxon>Vertebrata</taxon>
        <taxon>Euteleostomi</taxon>
        <taxon>Actinopterygii</taxon>
        <taxon>Neopterygii</taxon>
        <taxon>Teleostei</taxon>
        <taxon>Ostariophysi</taxon>
        <taxon>Siluriformes</taxon>
        <taxon>Pangasiidae</taxon>
        <taxon>Pangasianodon</taxon>
    </lineage>
</organism>
<evidence type="ECO:0000313" key="1">
    <source>
        <dbReference type="EMBL" id="MCI4380062.1"/>
    </source>
</evidence>
<gene>
    <name evidence="1" type="ORF">PGIGA_G00235610</name>
</gene>
<evidence type="ECO:0000313" key="2">
    <source>
        <dbReference type="Proteomes" id="UP000829447"/>
    </source>
</evidence>
<comment type="caution">
    <text evidence="1">The sequence shown here is derived from an EMBL/GenBank/DDBJ whole genome shotgun (WGS) entry which is preliminary data.</text>
</comment>
<proteinExistence type="predicted"/>
<keyword evidence="2" id="KW-1185">Reference proteome</keyword>
<reference evidence="1 2" key="1">
    <citation type="journal article" date="2022" name="bioRxiv">
        <title>An ancient truncated duplication of the anti-Mullerian hormone receptor type 2 gene is a potential conserved master sex determinant in the Pangasiidae catfish family.</title>
        <authorList>
            <person name="Wen M."/>
            <person name="Pan Q."/>
            <person name="Jouanno E."/>
            <person name="Montfort J."/>
            <person name="Zahm M."/>
            <person name="Cabau C."/>
            <person name="Klopp C."/>
            <person name="Iampietro C."/>
            <person name="Roques C."/>
            <person name="Bouchez O."/>
            <person name="Castinel A."/>
            <person name="Donnadieu C."/>
            <person name="Parrinello H."/>
            <person name="Poncet C."/>
            <person name="Belmonte E."/>
            <person name="Gautier V."/>
            <person name="Avarre J.-C."/>
            <person name="Dugue R."/>
            <person name="Gustiano R."/>
            <person name="Ha T.T.T."/>
            <person name="Campet M."/>
            <person name="Sriphairoj K."/>
            <person name="Ribolli J."/>
            <person name="de Almeida F.L."/>
            <person name="Desvignes T."/>
            <person name="Postlethwait J.H."/>
            <person name="Bucao C.F."/>
            <person name="Robinson-Rechavi M."/>
            <person name="Bobe J."/>
            <person name="Herpin A."/>
            <person name="Guiguen Y."/>
        </authorList>
    </citation>
    <scope>NUCLEOTIDE SEQUENCE [LARGE SCALE GENOMIC DNA]</scope>
    <source>
        <tissue evidence="1">Fin clip</tissue>
    </source>
</reference>
<name>A0ACC5WLY3_PANGG</name>
<protein>
    <submittedName>
        <fullName evidence="1">Uncharacterized protein</fullName>
    </submittedName>
</protein>
<dbReference type="Proteomes" id="UP000829447">
    <property type="component" value="Linkage Group LG7"/>
</dbReference>